<organism evidence="1 2">
    <name type="scientific">Aureispira anguillae</name>
    <dbReference type="NCBI Taxonomy" id="2864201"/>
    <lineage>
        <taxon>Bacteria</taxon>
        <taxon>Pseudomonadati</taxon>
        <taxon>Bacteroidota</taxon>
        <taxon>Saprospiria</taxon>
        <taxon>Saprospirales</taxon>
        <taxon>Saprospiraceae</taxon>
        <taxon>Aureispira</taxon>
    </lineage>
</organism>
<reference evidence="1" key="1">
    <citation type="submission" date="2022-09" db="EMBL/GenBank/DDBJ databases">
        <title>Aureispira anguillicida sp. nov., isolated from Leptocephalus of Japanese eel Anguilla japonica.</title>
        <authorList>
            <person name="Yuasa K."/>
            <person name="Mekata T."/>
            <person name="Ikunari K."/>
        </authorList>
    </citation>
    <scope>NUCLEOTIDE SEQUENCE</scope>
    <source>
        <strain evidence="1">EL160426</strain>
    </source>
</reference>
<name>A0A915YHT5_9BACT</name>
<dbReference type="Proteomes" id="UP001060919">
    <property type="component" value="Chromosome"/>
</dbReference>
<accession>A0A915YHT5</accession>
<keyword evidence="2" id="KW-1185">Reference proteome</keyword>
<dbReference type="EMBL" id="AP026867">
    <property type="protein sequence ID" value="BDS13264.1"/>
    <property type="molecule type" value="Genomic_DNA"/>
</dbReference>
<proteinExistence type="predicted"/>
<dbReference type="KEGG" id="aup:AsAng_0039940"/>
<gene>
    <name evidence="1" type="ORF">AsAng_0039940</name>
</gene>
<evidence type="ECO:0000313" key="1">
    <source>
        <dbReference type="EMBL" id="BDS13264.1"/>
    </source>
</evidence>
<dbReference type="RefSeq" id="WP_264788552.1">
    <property type="nucleotide sequence ID" value="NZ_AP026867.1"/>
</dbReference>
<evidence type="ECO:0008006" key="3">
    <source>
        <dbReference type="Google" id="ProtNLM"/>
    </source>
</evidence>
<protein>
    <recommendedName>
        <fullName evidence="3">Alpha/beta hydrolase</fullName>
    </recommendedName>
</protein>
<dbReference type="AlphaFoldDB" id="A0A915YHT5"/>
<sequence length="180" mass="20834">MAIKPRLIILSDLWGREKATWVEYYTKSLQATFSIHYYDSCELAQVDKTVYASENLHQQFVNGGIKIAAQNLVQLETQNVFVLAFSVGGIIAWEAGLKGLNITYLYAISATRLRYQKQPLGKRARLYFGKKDPYKPSQQWFDQMNFKANILEYQGHELYRNQEFASNLCQQVQNDFTIIS</sequence>
<evidence type="ECO:0000313" key="2">
    <source>
        <dbReference type="Proteomes" id="UP001060919"/>
    </source>
</evidence>